<reference evidence="1" key="2">
    <citation type="journal article" date="2022" name="New Phytol.">
        <title>Evolutionary transition to the ectomycorrhizal habit in the genomes of a hyperdiverse lineage of mushroom-forming fungi.</title>
        <authorList>
            <person name="Looney B."/>
            <person name="Miyauchi S."/>
            <person name="Morin E."/>
            <person name="Drula E."/>
            <person name="Courty P.E."/>
            <person name="Kohler A."/>
            <person name="Kuo A."/>
            <person name="LaButti K."/>
            <person name="Pangilinan J."/>
            <person name="Lipzen A."/>
            <person name="Riley R."/>
            <person name="Andreopoulos W."/>
            <person name="He G."/>
            <person name="Johnson J."/>
            <person name="Nolan M."/>
            <person name="Tritt A."/>
            <person name="Barry K.W."/>
            <person name="Grigoriev I.V."/>
            <person name="Nagy L.G."/>
            <person name="Hibbett D."/>
            <person name="Henrissat B."/>
            <person name="Matheny P.B."/>
            <person name="Labbe J."/>
            <person name="Martin F.M."/>
        </authorList>
    </citation>
    <scope>NUCLEOTIDE SEQUENCE</scope>
    <source>
        <strain evidence="1">FP105234-sp</strain>
    </source>
</reference>
<dbReference type="Proteomes" id="UP000814033">
    <property type="component" value="Unassembled WGS sequence"/>
</dbReference>
<gene>
    <name evidence="1" type="ORF">FA95DRAFT_297372</name>
</gene>
<evidence type="ECO:0000313" key="1">
    <source>
        <dbReference type="EMBL" id="KAI0044196.1"/>
    </source>
</evidence>
<reference evidence="1" key="1">
    <citation type="submission" date="2021-02" db="EMBL/GenBank/DDBJ databases">
        <authorList>
            <consortium name="DOE Joint Genome Institute"/>
            <person name="Ahrendt S."/>
            <person name="Looney B.P."/>
            <person name="Miyauchi S."/>
            <person name="Morin E."/>
            <person name="Drula E."/>
            <person name="Courty P.E."/>
            <person name="Chicoki N."/>
            <person name="Fauchery L."/>
            <person name="Kohler A."/>
            <person name="Kuo A."/>
            <person name="Labutti K."/>
            <person name="Pangilinan J."/>
            <person name="Lipzen A."/>
            <person name="Riley R."/>
            <person name="Andreopoulos W."/>
            <person name="He G."/>
            <person name="Johnson J."/>
            <person name="Barry K.W."/>
            <person name="Grigoriev I.V."/>
            <person name="Nagy L."/>
            <person name="Hibbett D."/>
            <person name="Henrissat B."/>
            <person name="Matheny P.B."/>
            <person name="Labbe J."/>
            <person name="Martin F."/>
        </authorList>
    </citation>
    <scope>NUCLEOTIDE SEQUENCE</scope>
    <source>
        <strain evidence="1">FP105234-sp</strain>
    </source>
</reference>
<organism evidence="1 2">
    <name type="scientific">Auriscalpium vulgare</name>
    <dbReference type="NCBI Taxonomy" id="40419"/>
    <lineage>
        <taxon>Eukaryota</taxon>
        <taxon>Fungi</taxon>
        <taxon>Dikarya</taxon>
        <taxon>Basidiomycota</taxon>
        <taxon>Agaricomycotina</taxon>
        <taxon>Agaricomycetes</taxon>
        <taxon>Russulales</taxon>
        <taxon>Auriscalpiaceae</taxon>
        <taxon>Auriscalpium</taxon>
    </lineage>
</organism>
<sequence length="126" mass="13462">MPDPLLLRAVSKRNTGHEESADGPFRPLVAVGGEISARERAGWWAEPADQAGSVRAQAGTPKFMPRPTEIPTAKNRASHAHQQTKPLPAAPSLQASQPAQCARAHQPLLFPSSPSRTIAFVVNTTL</sequence>
<accession>A0ACB8RKG0</accession>
<evidence type="ECO:0000313" key="2">
    <source>
        <dbReference type="Proteomes" id="UP000814033"/>
    </source>
</evidence>
<proteinExistence type="predicted"/>
<protein>
    <submittedName>
        <fullName evidence="1">Uncharacterized protein</fullName>
    </submittedName>
</protein>
<dbReference type="EMBL" id="MU275991">
    <property type="protein sequence ID" value="KAI0044196.1"/>
    <property type="molecule type" value="Genomic_DNA"/>
</dbReference>
<comment type="caution">
    <text evidence="1">The sequence shown here is derived from an EMBL/GenBank/DDBJ whole genome shotgun (WGS) entry which is preliminary data.</text>
</comment>
<keyword evidence="2" id="KW-1185">Reference proteome</keyword>
<name>A0ACB8RKG0_9AGAM</name>